<dbReference type="Proteomes" id="UP000243217">
    <property type="component" value="Unassembled WGS sequence"/>
</dbReference>
<name>A0A1W0A507_9STRA</name>
<dbReference type="OrthoDB" id="417678at2759"/>
<reference evidence="1 2" key="1">
    <citation type="journal article" date="2014" name="Genome Biol. Evol.">
        <title>The secreted proteins of Achlya hypogyna and Thraustotheca clavata identify the ancestral oomycete secretome and reveal gene acquisitions by horizontal gene transfer.</title>
        <authorList>
            <person name="Misner I."/>
            <person name="Blouin N."/>
            <person name="Leonard G."/>
            <person name="Richards T.A."/>
            <person name="Lane C.E."/>
        </authorList>
    </citation>
    <scope>NUCLEOTIDE SEQUENCE [LARGE SCALE GENOMIC DNA]</scope>
    <source>
        <strain evidence="1 2">ATCC 34112</strain>
    </source>
</reference>
<dbReference type="STRING" id="74557.A0A1W0A507"/>
<gene>
    <name evidence="1" type="ORF">THRCLA_02501</name>
</gene>
<comment type="caution">
    <text evidence="1">The sequence shown here is derived from an EMBL/GenBank/DDBJ whole genome shotgun (WGS) entry which is preliminary data.</text>
</comment>
<evidence type="ECO:0000313" key="1">
    <source>
        <dbReference type="EMBL" id="OQS05366.1"/>
    </source>
</evidence>
<evidence type="ECO:0000313" key="2">
    <source>
        <dbReference type="Proteomes" id="UP000243217"/>
    </source>
</evidence>
<protein>
    <submittedName>
        <fullName evidence="1">Uncharacterized protein</fullName>
    </submittedName>
</protein>
<dbReference type="AlphaFoldDB" id="A0A1W0A507"/>
<dbReference type="PANTHER" id="PTHR36960:SF1">
    <property type="entry name" value="SI:DKEY-32E6.3"/>
    <property type="match status" value="1"/>
</dbReference>
<keyword evidence="2" id="KW-1185">Reference proteome</keyword>
<sequence>MMKKLVLHFDLNRTIVMSDVAGGRSMENTLNYLLSECTYGRVVENKWICVSKEPSLSPPAPSLITYKKFVDELYPYDTMASGERDQVKQFNKSQKKQRTALQSAFTSGPGSPVLTSYQRVLDNLHFPDGPLRNAAIDAAKSLEASGLKEAWSAGRYYLLPSFLHFLHYMATIGREVYITLVLSLFLLENVELSVVFRTFGEDITEVAKELEFLCDGKHPLFLGQTLPDSMRLKPPYATFYRDGFDAQGTVLALNTLQKVPFHANLTPESFYQADVQITRGFASIQETIENTLIKDRRVSALRDYWEWWSGHAEHAEYGKLLLVTPSEVPSTIFFDDHIEETDAHIVDVRDATTGKPIPFAQAKDVYLKRVEPYYAITDQQYYIKQVANILSKL</sequence>
<organism evidence="1 2">
    <name type="scientific">Thraustotheca clavata</name>
    <dbReference type="NCBI Taxonomy" id="74557"/>
    <lineage>
        <taxon>Eukaryota</taxon>
        <taxon>Sar</taxon>
        <taxon>Stramenopiles</taxon>
        <taxon>Oomycota</taxon>
        <taxon>Saprolegniomycetes</taxon>
        <taxon>Saprolegniales</taxon>
        <taxon>Achlyaceae</taxon>
        <taxon>Thraustotheca</taxon>
    </lineage>
</organism>
<dbReference type="EMBL" id="JNBS01000466">
    <property type="protein sequence ID" value="OQS05366.1"/>
    <property type="molecule type" value="Genomic_DNA"/>
</dbReference>
<accession>A0A1W0A507</accession>
<proteinExistence type="predicted"/>
<dbReference type="PANTHER" id="PTHR36960">
    <property type="entry name" value="SI:DKEY-32E6.3"/>
    <property type="match status" value="1"/>
</dbReference>